<dbReference type="PANTHER" id="PTHR47447:SF28">
    <property type="entry name" value="PENTACOTRIPEPTIDE-REPEAT REGION OF PRORP DOMAIN-CONTAINING PROTEIN"/>
    <property type="match status" value="1"/>
</dbReference>
<organism evidence="5 6">
    <name type="scientific">Hevea brasiliensis</name>
    <name type="common">Para rubber tree</name>
    <name type="synonym">Siphonia brasiliensis</name>
    <dbReference type="NCBI Taxonomy" id="3981"/>
    <lineage>
        <taxon>Eukaryota</taxon>
        <taxon>Viridiplantae</taxon>
        <taxon>Streptophyta</taxon>
        <taxon>Embryophyta</taxon>
        <taxon>Tracheophyta</taxon>
        <taxon>Spermatophyta</taxon>
        <taxon>Magnoliopsida</taxon>
        <taxon>eudicotyledons</taxon>
        <taxon>Gunneridae</taxon>
        <taxon>Pentapetalae</taxon>
        <taxon>rosids</taxon>
        <taxon>fabids</taxon>
        <taxon>Malpighiales</taxon>
        <taxon>Euphorbiaceae</taxon>
        <taxon>Crotonoideae</taxon>
        <taxon>Micrandreae</taxon>
        <taxon>Hevea</taxon>
    </lineage>
</organism>
<dbReference type="InterPro" id="IPR011990">
    <property type="entry name" value="TPR-like_helical_dom_sf"/>
</dbReference>
<dbReference type="NCBIfam" id="TIGR00756">
    <property type="entry name" value="PPR"/>
    <property type="match status" value="8"/>
</dbReference>
<dbReference type="AlphaFoldDB" id="A0A6A6KUA1"/>
<keyword evidence="6" id="KW-1185">Reference proteome</keyword>
<feature type="repeat" description="PPR" evidence="3">
    <location>
        <begin position="474"/>
        <end position="508"/>
    </location>
</feature>
<keyword evidence="2" id="KW-0677">Repeat</keyword>
<evidence type="ECO:0000313" key="6">
    <source>
        <dbReference type="Proteomes" id="UP000467840"/>
    </source>
</evidence>
<dbReference type="PANTHER" id="PTHR47447">
    <property type="entry name" value="OS03G0856100 PROTEIN"/>
    <property type="match status" value="1"/>
</dbReference>
<dbReference type="SUPFAM" id="SSF48403">
    <property type="entry name" value="Ankyrin repeat"/>
    <property type="match status" value="1"/>
</dbReference>
<protein>
    <recommendedName>
        <fullName evidence="4">Pentatricopeptide repeat-containing protein-mitochondrial domain-containing protein</fullName>
    </recommendedName>
</protein>
<feature type="repeat" description="PPR" evidence="3">
    <location>
        <begin position="289"/>
        <end position="323"/>
    </location>
</feature>
<dbReference type="InterPro" id="IPR036770">
    <property type="entry name" value="Ankyrin_rpt-contain_sf"/>
</dbReference>
<evidence type="ECO:0000256" key="2">
    <source>
        <dbReference type="ARBA" id="ARBA00022737"/>
    </source>
</evidence>
<dbReference type="Pfam" id="PF01535">
    <property type="entry name" value="PPR"/>
    <property type="match status" value="2"/>
</dbReference>
<feature type="repeat" description="PPR" evidence="3">
    <location>
        <begin position="334"/>
        <end position="368"/>
    </location>
</feature>
<feature type="repeat" description="PPR" evidence="3">
    <location>
        <begin position="509"/>
        <end position="543"/>
    </location>
</feature>
<feature type="domain" description="Pentatricopeptide repeat-containing protein-mitochondrial" evidence="4">
    <location>
        <begin position="207"/>
        <end position="314"/>
    </location>
</feature>
<dbReference type="Pfam" id="PF23276">
    <property type="entry name" value="TPR_24"/>
    <property type="match status" value="1"/>
</dbReference>
<dbReference type="Pfam" id="PF12854">
    <property type="entry name" value="PPR_1"/>
    <property type="match status" value="1"/>
</dbReference>
<dbReference type="Pfam" id="PF13041">
    <property type="entry name" value="PPR_2"/>
    <property type="match status" value="2"/>
</dbReference>
<evidence type="ECO:0000256" key="3">
    <source>
        <dbReference type="PROSITE-ProRule" id="PRU00708"/>
    </source>
</evidence>
<dbReference type="Gene3D" id="1.25.40.10">
    <property type="entry name" value="Tetratricopeptide repeat domain"/>
    <property type="match status" value="4"/>
</dbReference>
<gene>
    <name evidence="5" type="ORF">GH714_035464</name>
</gene>
<feature type="repeat" description="PPR" evidence="3">
    <location>
        <begin position="369"/>
        <end position="403"/>
    </location>
</feature>
<reference evidence="5 6" key="1">
    <citation type="journal article" date="2020" name="Mol. Plant">
        <title>The Chromosome-Based Rubber Tree Genome Provides New Insights into Spurge Genome Evolution and Rubber Biosynthesis.</title>
        <authorList>
            <person name="Liu J."/>
            <person name="Shi C."/>
            <person name="Shi C.C."/>
            <person name="Li W."/>
            <person name="Zhang Q.J."/>
            <person name="Zhang Y."/>
            <person name="Li K."/>
            <person name="Lu H.F."/>
            <person name="Shi C."/>
            <person name="Zhu S.T."/>
            <person name="Xiao Z.Y."/>
            <person name="Nan H."/>
            <person name="Yue Y."/>
            <person name="Zhu X.G."/>
            <person name="Wu Y."/>
            <person name="Hong X.N."/>
            <person name="Fan G.Y."/>
            <person name="Tong Y."/>
            <person name="Zhang D."/>
            <person name="Mao C.L."/>
            <person name="Liu Y.L."/>
            <person name="Hao S.J."/>
            <person name="Liu W.Q."/>
            <person name="Lv M.Q."/>
            <person name="Zhang H.B."/>
            <person name="Liu Y."/>
            <person name="Hu-Tang G.R."/>
            <person name="Wang J.P."/>
            <person name="Wang J.H."/>
            <person name="Sun Y.H."/>
            <person name="Ni S.B."/>
            <person name="Chen W.B."/>
            <person name="Zhang X.C."/>
            <person name="Jiao Y.N."/>
            <person name="Eichler E.E."/>
            <person name="Li G.H."/>
            <person name="Liu X."/>
            <person name="Gao L.Z."/>
        </authorList>
    </citation>
    <scope>NUCLEOTIDE SEQUENCE [LARGE SCALE GENOMIC DNA]</scope>
    <source>
        <strain evidence="6">cv. GT1</strain>
        <tissue evidence="5">Leaf</tissue>
    </source>
</reference>
<evidence type="ECO:0000256" key="1">
    <source>
        <dbReference type="ARBA" id="ARBA00007626"/>
    </source>
</evidence>
<dbReference type="EMBL" id="JAAGAX010000015">
    <property type="protein sequence ID" value="KAF2291755.1"/>
    <property type="molecule type" value="Genomic_DNA"/>
</dbReference>
<dbReference type="Proteomes" id="UP000467840">
    <property type="component" value="Chromosome 2"/>
</dbReference>
<feature type="repeat" description="PPR" evidence="3">
    <location>
        <begin position="404"/>
        <end position="438"/>
    </location>
</feature>
<name>A0A6A6KUA1_HEVBR</name>
<dbReference type="InterPro" id="IPR002885">
    <property type="entry name" value="PPR_rpt"/>
</dbReference>
<feature type="repeat" description="PPR" evidence="3">
    <location>
        <begin position="544"/>
        <end position="574"/>
    </location>
</feature>
<dbReference type="PROSITE" id="PS51375">
    <property type="entry name" value="PPR"/>
    <property type="match status" value="7"/>
</dbReference>
<evidence type="ECO:0000259" key="4">
    <source>
        <dbReference type="Pfam" id="PF23276"/>
    </source>
</evidence>
<sequence>MFFGFNSHPAIRKAITNPHKFADFFLLPACIHGIDFIYRSTCNICAQPSAFIVFNSFFSSLTSRNGEREDFYDSNDGAKKFRQTDFGDGECKINSFDEIEGDGEGEGSDSDNDDSDFMVLNSINRNNDQNEGVRRIEIEEEEFRHPLVREICRLIGLRSTWNPKLEGDLRRLLRSLKPPQVCAVLQSQDDERVALKFFYWADRNGGARRVLRLMARRGIECQPEAFAYVMVAYSRAGKLRNAMQILTVMQKADKVSYYTVMGFLSKDKRIKEVKDLIEKMMKDSKLFPDQVTYNTIIHMLAKHGHADEAVEFLREAEERGFQVDKVGHSAIIDSFLTYTAVVNGLCKVGQVEEAKKMLQQMYKHGYKPNTVSYTALLNGLCRNGKSLEAREMMNMSEEDWWTPNAITYSVVMHGLRREGKLSESWDVVREMLRKGFFPTPVEINLLIKSLCWEGKTVDAKIFMEECLKWGCAVNAVNFTTVIHGFCQNDDIDTALSLLDDMYLNNKHPDAVTYTTIINALGKKGRIEEATEFTMLMLKKGLDPTPVTYRTVIHRYCQIGRVEDLLILLDKMLSRKKCRTAYNQVIEKLCSFGKLEAADKLLGKVLRTASRIDANTCHVLMESYLSKGIPLSSYRVAVECLTGI</sequence>
<comment type="similarity">
    <text evidence="1">Belongs to the PPR family. P subfamily.</text>
</comment>
<proteinExistence type="inferred from homology"/>
<accession>A0A6A6KUA1</accession>
<evidence type="ECO:0000313" key="5">
    <source>
        <dbReference type="EMBL" id="KAF2291755.1"/>
    </source>
</evidence>
<comment type="caution">
    <text evidence="5">The sequence shown here is derived from an EMBL/GenBank/DDBJ whole genome shotgun (WGS) entry which is preliminary data.</text>
</comment>
<dbReference type="InterPro" id="IPR057027">
    <property type="entry name" value="TPR_mt"/>
</dbReference>